<feature type="domain" description="Polysaccharide lyase family 8 central" evidence="8">
    <location>
        <begin position="368"/>
        <end position="599"/>
    </location>
</feature>
<feature type="active site" evidence="5">
    <location>
        <position position="252"/>
    </location>
</feature>
<proteinExistence type="inferred from homology"/>
<dbReference type="Gene3D" id="2.70.98.10">
    <property type="match status" value="1"/>
</dbReference>
<dbReference type="EMBL" id="JAHLFJ010000112">
    <property type="protein sequence ID" value="MBU3857311.1"/>
    <property type="molecule type" value="Genomic_DNA"/>
</dbReference>
<accession>A0A948X4Y0</accession>
<dbReference type="Proteomes" id="UP000784286">
    <property type="component" value="Unassembled WGS sequence"/>
</dbReference>
<dbReference type="InterPro" id="IPR014718">
    <property type="entry name" value="GH-type_carb-bd"/>
</dbReference>
<feature type="active site" evidence="5">
    <location>
        <position position="261"/>
    </location>
</feature>
<dbReference type="InterPro" id="IPR038970">
    <property type="entry name" value="Lyase_8"/>
</dbReference>
<evidence type="ECO:0000259" key="9">
    <source>
        <dbReference type="Pfam" id="PF08124"/>
    </source>
</evidence>
<sequence length="673" mass="76815">MKKRIALLSLCFVCGLTYAQESFTDSVRLVKENYINVFIGNDPAKKALVDRLAEVPKEKEASDQNVIELQQLYPISREEVNRLVESIRDDGSWGDIDYADTKRSGWSPKIHTERILTMTKYYWRERKSLDADDMSRLTGAIRRAMNFWFSSKLVCKNWWYNQIGIPRTLGPAFLLFEQEMTGEEKREAVEVMKHSSFGMTGQNKIWLAGNVLLRALLENDWKLVREARTVIGSEITVGAGEGIQADWSFHQHGPQQQFGNYGLSFISNMGFYSEVFAGTSLAFTGSQQKTLVSLLLDGYRWIVWKGYWDVNALNRQLFRNADRDKGFILLFTACSLMKGSTPEAKAEIEDMIRQSGLDSDVANTFVGNKHFWKSDYTVHRTPRWMASVRMASERVIGTELVNEDNLKGYYMADGALYTYVRGDEYHNIFPFWNWRRIPGITTYESEAPIPDPNRTDSRNHSSRVGGVSDGTTGITAMQLRRNGLNANKAWIFADDYILCMGSDIRSDSSASVITSVDQRFRRGEVRSCGNGRFFHDNTGYIILQADSCAVLTEQKRGQWHDFMGMYRPEMLEEESVFSICLTHDKKRPSGYIYLILPASSVKEVGDFDAESIRIVRNDRDVQSVVIGGLCYLAAYQKTEVKTDSGDVLDIPYPGTYIIDMQKGEIRQKAYFEM</sequence>
<comment type="subunit">
    <text evidence="3">Monomer.</text>
</comment>
<feature type="chain" id="PRO_5036808386" evidence="7">
    <location>
        <begin position="20"/>
        <end position="673"/>
    </location>
</feature>
<dbReference type="GO" id="GO:0005576">
    <property type="term" value="C:extracellular region"/>
    <property type="evidence" value="ECO:0007669"/>
    <property type="project" value="InterPro"/>
</dbReference>
<evidence type="ECO:0000256" key="4">
    <source>
        <dbReference type="ARBA" id="ARBA00022837"/>
    </source>
</evidence>
<evidence type="ECO:0000256" key="6">
    <source>
        <dbReference type="SAM" id="MobiDB-lite"/>
    </source>
</evidence>
<dbReference type="Pfam" id="PF08124">
    <property type="entry name" value="Lyase_8_N"/>
    <property type="match status" value="1"/>
</dbReference>
<feature type="region of interest" description="Disordered" evidence="6">
    <location>
        <begin position="445"/>
        <end position="467"/>
    </location>
</feature>
<name>A0A948X4Y0_9BACT</name>
<evidence type="ECO:0000256" key="1">
    <source>
        <dbReference type="ARBA" id="ARBA00001913"/>
    </source>
</evidence>
<dbReference type="InterPro" id="IPR012970">
    <property type="entry name" value="Lyase_8_alpha_N"/>
</dbReference>
<evidence type="ECO:0000259" key="8">
    <source>
        <dbReference type="Pfam" id="PF02278"/>
    </source>
</evidence>
<dbReference type="SUPFAM" id="SSF48230">
    <property type="entry name" value="Chondroitin AC/alginate lyase"/>
    <property type="match status" value="1"/>
</dbReference>
<dbReference type="PANTHER" id="PTHR38481:SF1">
    <property type="entry name" value="HYALURONATE LYASE"/>
    <property type="match status" value="1"/>
</dbReference>
<comment type="similarity">
    <text evidence="2">Belongs to the polysaccharide lyase 8 family.</text>
</comment>
<protein>
    <submittedName>
        <fullName evidence="10">Chondroitinase</fullName>
    </submittedName>
</protein>
<keyword evidence="7" id="KW-0732">Signal</keyword>
<evidence type="ECO:0000313" key="11">
    <source>
        <dbReference type="Proteomes" id="UP000784286"/>
    </source>
</evidence>
<dbReference type="InterPro" id="IPR008929">
    <property type="entry name" value="Chondroitin_lyas"/>
</dbReference>
<dbReference type="PANTHER" id="PTHR38481">
    <property type="entry name" value="HYALURONATE LYASE"/>
    <property type="match status" value="1"/>
</dbReference>
<dbReference type="GO" id="GO:0016837">
    <property type="term" value="F:carbon-oxygen lyase activity, acting on polysaccharides"/>
    <property type="evidence" value="ECO:0007669"/>
    <property type="project" value="UniProtKB-ARBA"/>
</dbReference>
<dbReference type="GO" id="GO:0030246">
    <property type="term" value="F:carbohydrate binding"/>
    <property type="evidence" value="ECO:0007669"/>
    <property type="project" value="InterPro"/>
</dbReference>
<reference evidence="10" key="1">
    <citation type="journal article" date="2021" name="PeerJ">
        <title>Extensive microbial diversity within the chicken gut microbiome revealed by metagenomics and culture.</title>
        <authorList>
            <person name="Gilroy R."/>
            <person name="Ravi A."/>
            <person name="Getino M."/>
            <person name="Pursley I."/>
            <person name="Horton D.L."/>
            <person name="Alikhan N.F."/>
            <person name="Baker D."/>
            <person name="Gharbi K."/>
            <person name="Hall N."/>
            <person name="Watson M."/>
            <person name="Adriaenssens E.M."/>
            <person name="Foster-Nyarko E."/>
            <person name="Jarju S."/>
            <person name="Secka A."/>
            <person name="Antonio M."/>
            <person name="Oren A."/>
            <person name="Chaudhuri R.R."/>
            <person name="La Ragione R."/>
            <person name="Hildebrand F."/>
            <person name="Pallen M.J."/>
        </authorList>
    </citation>
    <scope>NUCLEOTIDE SEQUENCE</scope>
    <source>
        <strain evidence="10">8470</strain>
    </source>
</reference>
<feature type="domain" description="Polysaccharide lyase 8 N-terminal alpha-helical" evidence="9">
    <location>
        <begin position="70"/>
        <end position="352"/>
    </location>
</feature>
<dbReference type="Gene3D" id="1.50.10.100">
    <property type="entry name" value="Chondroitin AC/alginate lyase"/>
    <property type="match status" value="1"/>
</dbReference>
<dbReference type="InterPro" id="IPR011013">
    <property type="entry name" value="Gal_mutarotase_sf_dom"/>
</dbReference>
<organism evidence="10 11">
    <name type="scientific">Candidatus Phocaeicola excrementipullorum</name>
    <dbReference type="NCBI Taxonomy" id="2838731"/>
    <lineage>
        <taxon>Bacteria</taxon>
        <taxon>Pseudomonadati</taxon>
        <taxon>Bacteroidota</taxon>
        <taxon>Bacteroidia</taxon>
        <taxon>Bacteroidales</taxon>
        <taxon>Bacteroidaceae</taxon>
        <taxon>Phocaeicola</taxon>
    </lineage>
</organism>
<evidence type="ECO:0000256" key="2">
    <source>
        <dbReference type="ARBA" id="ARBA00006699"/>
    </source>
</evidence>
<feature type="signal peptide" evidence="7">
    <location>
        <begin position="1"/>
        <end position="19"/>
    </location>
</feature>
<comment type="cofactor">
    <cofactor evidence="1">
        <name>Ca(2+)</name>
        <dbReference type="ChEBI" id="CHEBI:29108"/>
    </cofactor>
</comment>
<comment type="caution">
    <text evidence="10">The sequence shown here is derived from an EMBL/GenBank/DDBJ whole genome shotgun (WGS) entry which is preliminary data.</text>
</comment>
<dbReference type="SUPFAM" id="SSF74650">
    <property type="entry name" value="Galactose mutarotase-like"/>
    <property type="match status" value="1"/>
</dbReference>
<feature type="active site" evidence="5">
    <location>
        <position position="315"/>
    </location>
</feature>
<dbReference type="GO" id="GO:0005975">
    <property type="term" value="P:carbohydrate metabolic process"/>
    <property type="evidence" value="ECO:0007669"/>
    <property type="project" value="InterPro"/>
</dbReference>
<evidence type="ECO:0000256" key="3">
    <source>
        <dbReference type="ARBA" id="ARBA00011245"/>
    </source>
</evidence>
<dbReference type="InterPro" id="IPR003159">
    <property type="entry name" value="Lyase_8_central_dom"/>
</dbReference>
<reference evidence="10" key="2">
    <citation type="submission" date="2021-04" db="EMBL/GenBank/DDBJ databases">
        <authorList>
            <person name="Gilroy R."/>
        </authorList>
    </citation>
    <scope>NUCLEOTIDE SEQUENCE</scope>
    <source>
        <strain evidence="10">8470</strain>
    </source>
</reference>
<dbReference type="AlphaFoldDB" id="A0A948X4Y0"/>
<evidence type="ECO:0000256" key="7">
    <source>
        <dbReference type="SAM" id="SignalP"/>
    </source>
</evidence>
<keyword evidence="4" id="KW-0106">Calcium</keyword>
<gene>
    <name evidence="10" type="ORF">H9928_12395</name>
</gene>
<evidence type="ECO:0000313" key="10">
    <source>
        <dbReference type="EMBL" id="MBU3857311.1"/>
    </source>
</evidence>
<evidence type="ECO:0000256" key="5">
    <source>
        <dbReference type="PIRSR" id="PIRSR638970-1"/>
    </source>
</evidence>
<dbReference type="Pfam" id="PF02278">
    <property type="entry name" value="Lyase_8"/>
    <property type="match status" value="1"/>
</dbReference>